<sequence>MEPNSPPPSYEECMNSRPHTPQSSYYGSGGHQVIPTFPQNPNDSCHSSRAATPTPRIYNHGEHIVPIMCPPPPGVQNGLPLQTRQEDNVAMECLKSVIIGVICLFVFVMFFVWQTSTSSCTSLLVVIIGIIMVCYAIIYITTKKKR</sequence>
<dbReference type="AlphaFoldDB" id="A0AAF3F139"/>
<dbReference type="WBParaSite" id="MBELARI_LOCUS1958">
    <property type="protein sequence ID" value="MBELARI_LOCUS1958"/>
    <property type="gene ID" value="MBELARI_LOCUS1958"/>
</dbReference>
<proteinExistence type="predicted"/>
<evidence type="ECO:0000256" key="1">
    <source>
        <dbReference type="SAM" id="MobiDB-lite"/>
    </source>
</evidence>
<feature type="region of interest" description="Disordered" evidence="1">
    <location>
        <begin position="1"/>
        <end position="25"/>
    </location>
</feature>
<keyword evidence="3" id="KW-1185">Reference proteome</keyword>
<keyword evidence="2" id="KW-0812">Transmembrane</keyword>
<accession>A0AAF3F139</accession>
<evidence type="ECO:0000313" key="4">
    <source>
        <dbReference type="WBParaSite" id="MBELARI_LOCUS1958"/>
    </source>
</evidence>
<reference evidence="4" key="1">
    <citation type="submission" date="2024-02" db="UniProtKB">
        <authorList>
            <consortium name="WormBaseParasite"/>
        </authorList>
    </citation>
    <scope>IDENTIFICATION</scope>
</reference>
<name>A0AAF3F139_9BILA</name>
<feature type="transmembrane region" description="Helical" evidence="2">
    <location>
        <begin position="93"/>
        <end position="115"/>
    </location>
</feature>
<feature type="transmembrane region" description="Helical" evidence="2">
    <location>
        <begin position="121"/>
        <end position="140"/>
    </location>
</feature>
<evidence type="ECO:0000256" key="2">
    <source>
        <dbReference type="SAM" id="Phobius"/>
    </source>
</evidence>
<keyword evidence="2" id="KW-0472">Membrane</keyword>
<evidence type="ECO:0000313" key="3">
    <source>
        <dbReference type="Proteomes" id="UP000887575"/>
    </source>
</evidence>
<dbReference type="Proteomes" id="UP000887575">
    <property type="component" value="Unassembled WGS sequence"/>
</dbReference>
<organism evidence="3 4">
    <name type="scientific">Mesorhabditis belari</name>
    <dbReference type="NCBI Taxonomy" id="2138241"/>
    <lineage>
        <taxon>Eukaryota</taxon>
        <taxon>Metazoa</taxon>
        <taxon>Ecdysozoa</taxon>
        <taxon>Nematoda</taxon>
        <taxon>Chromadorea</taxon>
        <taxon>Rhabditida</taxon>
        <taxon>Rhabditina</taxon>
        <taxon>Rhabditomorpha</taxon>
        <taxon>Rhabditoidea</taxon>
        <taxon>Rhabditidae</taxon>
        <taxon>Mesorhabditinae</taxon>
        <taxon>Mesorhabditis</taxon>
    </lineage>
</organism>
<keyword evidence="2" id="KW-1133">Transmembrane helix</keyword>
<protein>
    <submittedName>
        <fullName evidence="4">Uncharacterized protein</fullName>
    </submittedName>
</protein>